<proteinExistence type="predicted"/>
<organism evidence="2 3">
    <name type="scientific">Chromobacterium sphagni</name>
    <dbReference type="NCBI Taxonomy" id="1903179"/>
    <lineage>
        <taxon>Bacteria</taxon>
        <taxon>Pseudomonadati</taxon>
        <taxon>Pseudomonadota</taxon>
        <taxon>Betaproteobacteria</taxon>
        <taxon>Neisseriales</taxon>
        <taxon>Chromobacteriaceae</taxon>
        <taxon>Chromobacterium</taxon>
    </lineage>
</organism>
<feature type="region of interest" description="Disordered" evidence="1">
    <location>
        <begin position="102"/>
        <end position="123"/>
    </location>
</feature>
<accession>A0A1S1WYC8</accession>
<reference evidence="2 3" key="1">
    <citation type="submission" date="2016-09" db="EMBL/GenBank/DDBJ databases">
        <title>Chromobacterium muskegensis sp. nov., an insecticidal bacterium isolated from Sphagnum bogs.</title>
        <authorList>
            <person name="Sparks M.E."/>
            <person name="Blackburn M.B."/>
            <person name="Gundersen-Rindal D.E."/>
            <person name="Mitchell A."/>
            <person name="Farrar R."/>
            <person name="Kuhar D."/>
        </authorList>
    </citation>
    <scope>NUCLEOTIDE SEQUENCE [LARGE SCALE GENOMIC DNA]</scope>
    <source>
        <strain evidence="2 3">37-2</strain>
    </source>
</reference>
<dbReference type="EMBL" id="MKCS01000001">
    <property type="protein sequence ID" value="OHX12307.1"/>
    <property type="molecule type" value="Genomic_DNA"/>
</dbReference>
<feature type="compositionally biased region" description="Polar residues" evidence="1">
    <location>
        <begin position="102"/>
        <end position="113"/>
    </location>
</feature>
<comment type="caution">
    <text evidence="2">The sequence shown here is derived from an EMBL/GenBank/DDBJ whole genome shotgun (WGS) entry which is preliminary data.</text>
</comment>
<name>A0A1S1WYC8_9NEIS</name>
<dbReference type="AlphaFoldDB" id="A0A1S1WYC8"/>
<dbReference type="Proteomes" id="UP000180088">
    <property type="component" value="Unassembled WGS sequence"/>
</dbReference>
<evidence type="ECO:0000313" key="2">
    <source>
        <dbReference type="EMBL" id="OHX12307.1"/>
    </source>
</evidence>
<evidence type="ECO:0000256" key="1">
    <source>
        <dbReference type="SAM" id="MobiDB-lite"/>
    </source>
</evidence>
<sequence>MHLIITLIQESPAVKPASRRIGSLAAFRPKRIAVEQRLVFYKHQPQPGDFQGTIAGGGQSAAPVRPIRTGGYFRKACAGHLALQGRIGIYSRSFVRNTVMNQAARQRDGNSGTRRGGVAALPFGAAVPEDPVFQKKSP</sequence>
<protein>
    <submittedName>
        <fullName evidence="2">Uncharacterized protein</fullName>
    </submittedName>
</protein>
<evidence type="ECO:0000313" key="3">
    <source>
        <dbReference type="Proteomes" id="UP000180088"/>
    </source>
</evidence>
<dbReference type="STRING" id="1903179.BI347_01395"/>
<gene>
    <name evidence="2" type="ORF">BI347_01395</name>
</gene>